<dbReference type="GO" id="GO:0005042">
    <property type="term" value="F:netrin receptor activity"/>
    <property type="evidence" value="ECO:0007669"/>
    <property type="project" value="InterPro"/>
</dbReference>
<evidence type="ECO:0000259" key="1">
    <source>
        <dbReference type="PROSITE" id="PS51145"/>
    </source>
</evidence>
<dbReference type="GO" id="GO:0016020">
    <property type="term" value="C:membrane"/>
    <property type="evidence" value="ECO:0007669"/>
    <property type="project" value="InterPro"/>
</dbReference>
<accession>A0A2G8JDB6</accession>
<dbReference type="PROSITE" id="PS51145">
    <property type="entry name" value="ZU5"/>
    <property type="match status" value="1"/>
</dbReference>
<dbReference type="OrthoDB" id="5989597at2759"/>
<reference evidence="2 3" key="1">
    <citation type="journal article" date="2017" name="PLoS Biol.">
        <title>The sea cucumber genome provides insights into morphological evolution and visceral regeneration.</title>
        <authorList>
            <person name="Zhang X."/>
            <person name="Sun L."/>
            <person name="Yuan J."/>
            <person name="Sun Y."/>
            <person name="Gao Y."/>
            <person name="Zhang L."/>
            <person name="Li S."/>
            <person name="Dai H."/>
            <person name="Hamel J.F."/>
            <person name="Liu C."/>
            <person name="Yu Y."/>
            <person name="Liu S."/>
            <person name="Lin W."/>
            <person name="Guo K."/>
            <person name="Jin S."/>
            <person name="Xu P."/>
            <person name="Storey K.B."/>
            <person name="Huan P."/>
            <person name="Zhang T."/>
            <person name="Zhou Y."/>
            <person name="Zhang J."/>
            <person name="Lin C."/>
            <person name="Li X."/>
            <person name="Xing L."/>
            <person name="Huo D."/>
            <person name="Sun M."/>
            <person name="Wang L."/>
            <person name="Mercier A."/>
            <person name="Li F."/>
            <person name="Yang H."/>
            <person name="Xiang J."/>
        </authorList>
    </citation>
    <scope>NUCLEOTIDE SEQUENCE [LARGE SCALE GENOMIC DNA]</scope>
    <source>
        <strain evidence="2">Shaxun</strain>
        <tissue evidence="2">Muscle</tissue>
    </source>
</reference>
<name>A0A2G8JDB6_STIJA</name>
<organism evidence="2 3">
    <name type="scientific">Stichopus japonicus</name>
    <name type="common">Sea cucumber</name>
    <dbReference type="NCBI Taxonomy" id="307972"/>
    <lineage>
        <taxon>Eukaryota</taxon>
        <taxon>Metazoa</taxon>
        <taxon>Echinodermata</taxon>
        <taxon>Eleutherozoa</taxon>
        <taxon>Echinozoa</taxon>
        <taxon>Holothuroidea</taxon>
        <taxon>Aspidochirotacea</taxon>
        <taxon>Aspidochirotida</taxon>
        <taxon>Stichopodidae</taxon>
        <taxon>Apostichopus</taxon>
    </lineage>
</organism>
<protein>
    <recommendedName>
        <fullName evidence="1">ZU5 domain-containing protein</fullName>
    </recommendedName>
</protein>
<dbReference type="AlphaFoldDB" id="A0A2G8JDB6"/>
<feature type="domain" description="ZU5" evidence="1">
    <location>
        <begin position="1"/>
        <end position="125"/>
    </location>
</feature>
<dbReference type="PANTHER" id="PTHR12582:SF47">
    <property type="entry name" value="NETRIN RECEPTOR UNC-5"/>
    <property type="match status" value="1"/>
</dbReference>
<comment type="caution">
    <text evidence="2">The sequence shown here is derived from an EMBL/GenBank/DDBJ whole genome shotgun (WGS) entry which is preliminary data.</text>
</comment>
<dbReference type="PANTHER" id="PTHR12582">
    <property type="entry name" value="NETRIN RECEPTOR UNC5"/>
    <property type="match status" value="1"/>
</dbReference>
<evidence type="ECO:0000313" key="2">
    <source>
        <dbReference type="EMBL" id="PIK33735.1"/>
    </source>
</evidence>
<sequence length="165" mass="19052">MDIPNTGVSLEIPTSALHKEQVIEIRIIPSICQKRVAVPFTNNSSMIVELLPNNIKLLQPAKLILPHCLVLKNDCEWKATVYTCNHEEDTQPLWEEDKHILSKLNKNNCVISLHKFSWKKFEVGDEIVEAKTLQFYAVRRPSTSDEDVLIDVGYYWDLPHCQQVR</sequence>
<proteinExistence type="predicted"/>
<dbReference type="EMBL" id="MRZV01002428">
    <property type="protein sequence ID" value="PIK33735.1"/>
    <property type="molecule type" value="Genomic_DNA"/>
</dbReference>
<evidence type="ECO:0000313" key="3">
    <source>
        <dbReference type="Proteomes" id="UP000230750"/>
    </source>
</evidence>
<dbReference type="InterPro" id="IPR037936">
    <property type="entry name" value="UNC5A-D"/>
</dbReference>
<dbReference type="Pfam" id="PF00791">
    <property type="entry name" value="ZU5"/>
    <property type="match status" value="1"/>
</dbReference>
<keyword evidence="3" id="KW-1185">Reference proteome</keyword>
<dbReference type="Proteomes" id="UP000230750">
    <property type="component" value="Unassembled WGS sequence"/>
</dbReference>
<dbReference type="InterPro" id="IPR000906">
    <property type="entry name" value="ZU5_dom"/>
</dbReference>
<dbReference type="Gene3D" id="2.60.220.30">
    <property type="match status" value="1"/>
</dbReference>
<gene>
    <name evidence="2" type="ORF">BSL78_29451</name>
</gene>